<comment type="caution">
    <text evidence="2">The sequence shown here is derived from an EMBL/GenBank/DDBJ whole genome shotgun (WGS) entry which is preliminary data.</text>
</comment>
<sequence length="1175" mass="128303">MQMPQCIMLAKTAEQHGRAHTAAAQRSSCLPHTSLIKAVTKIWAWPNGIRRNEYWKYRSAHVRDSRKSPCSQTITHLGTVPIRSHLIHSHLTLTGGAHGPCRRDSRDTYVRARNPGPDGHDPSVWPGKGIPGEPQWEIPTALSGVMEHWKYQTAHRRMSGGPGRAMPATNGHVTNGRLWKRPDDIALRAVEPRRLCFLGWAHCRCLLAAVPVPRARDNWLAPSTVPRMPTTTTTGVILSTLYIDTARARNVRTVRRKGCIGGDAFAILSYWPLVMSAFDCVTLLTGANGQAAHVPCTRCWQSKTRGQLVSSPASRAGVEASHPVLRSRGGLVSAAAASWVDAECVDSWPCGTAERDKADGGYAVRRRVSGSESPSLDGVGRWMLNWIDLQRTDWACCTTRLTRARRGGLSHSVHTYTQQRHDETLGARGAIEKQALRPRDTRLERCPSRREADGETRRASVGGCRKNDPRNERLFTHHHIPFPRGAYEVQAPFRSRHCTSALRPLPLPCGVASISLAALASCVRPASRLLDSSSSSTWLAPLEERSPLCHPTPTTPTRGRRDDILPPPSRCPGTHRPVWSLDATETEVTHKSSRSTAQASPSGGPDDEETELPPFRLPAARSRTLPSPEPHSMPASLTLFLACASAVQDRPATASRHRQLAPFDTPEGPRQAAACLCQQADAFQPADSAAQGAPSASGRHRTYKPEHLVKTYDRSMPPHQDAYPKVPSRSGELCLSHPALRQAGFTVALLLHRNSVAVQLKQQCTGALPQHRLPDVRRCRSSDAADWPPRASETQQGPAPFHWLLVPASAPRTTTKKSTKTRPHSETLPVYSHDEESRGPSEATGRGAEAPGPTEFFGRNSAVALVAERGIAGVPLGEGLHLNASPPDGECQRTRYLTEAYSAWLYLARLTIGPGTASVARSCFAEEGPALGPQLLLPPYFLACLACLPSAQKAVWTSSTSFERPSQDWPLRASRIKWLLMPTNTVPCRNFTAATYSTELRAERNALAQGMRSCNRGCFGRLPQDFYGSKAVDEAASLTSSAAGEFGVGVRHPGPSRNMARRTLSEARRRLPTRLVRLRVYGRDTRLLLRRADGRRKGLSCPAQHLGGFKQGCRCGRLKGLDVERLGNGMPSMGLRTPGSSCSPCTWDPARAKDALELPVMRFAEGASSEVVEAS</sequence>
<organism evidence="2 3">
    <name type="scientific">Purpureocillium lilacinum</name>
    <name type="common">Paecilomyces lilacinus</name>
    <dbReference type="NCBI Taxonomy" id="33203"/>
    <lineage>
        <taxon>Eukaryota</taxon>
        <taxon>Fungi</taxon>
        <taxon>Dikarya</taxon>
        <taxon>Ascomycota</taxon>
        <taxon>Pezizomycotina</taxon>
        <taxon>Sordariomycetes</taxon>
        <taxon>Hypocreomycetidae</taxon>
        <taxon>Hypocreales</taxon>
        <taxon>Ophiocordycipitaceae</taxon>
        <taxon>Purpureocillium</taxon>
    </lineage>
</organism>
<gene>
    <name evidence="2" type="ORF">PCL_10595</name>
</gene>
<dbReference type="Proteomes" id="UP000245956">
    <property type="component" value="Unassembled WGS sequence"/>
</dbReference>
<dbReference type="EMBL" id="LCWV01000006">
    <property type="protein sequence ID" value="PWI71972.1"/>
    <property type="molecule type" value="Genomic_DNA"/>
</dbReference>
<accession>A0A2U3EBV4</accession>
<name>A0A2U3EBV4_PURLI</name>
<evidence type="ECO:0000313" key="3">
    <source>
        <dbReference type="Proteomes" id="UP000245956"/>
    </source>
</evidence>
<dbReference type="AlphaFoldDB" id="A0A2U3EBV4"/>
<protein>
    <submittedName>
        <fullName evidence="2">Uncharacterized protein</fullName>
    </submittedName>
</protein>
<feature type="compositionally biased region" description="Basic and acidic residues" evidence="1">
    <location>
        <begin position="444"/>
        <end position="458"/>
    </location>
</feature>
<evidence type="ECO:0000313" key="2">
    <source>
        <dbReference type="EMBL" id="PWI71972.1"/>
    </source>
</evidence>
<feature type="region of interest" description="Disordered" evidence="1">
    <location>
        <begin position="444"/>
        <end position="470"/>
    </location>
</feature>
<proteinExistence type="predicted"/>
<evidence type="ECO:0000256" key="1">
    <source>
        <dbReference type="SAM" id="MobiDB-lite"/>
    </source>
</evidence>
<feature type="region of interest" description="Disordered" evidence="1">
    <location>
        <begin position="811"/>
        <end position="855"/>
    </location>
</feature>
<feature type="region of interest" description="Disordered" evidence="1">
    <location>
        <begin position="544"/>
        <end position="613"/>
    </location>
</feature>
<reference evidence="2 3" key="1">
    <citation type="journal article" date="2016" name="Front. Microbiol.">
        <title>Genome and transcriptome sequences reveal the specific parasitism of the nematophagous Purpureocillium lilacinum 36-1.</title>
        <authorList>
            <person name="Xie J."/>
            <person name="Li S."/>
            <person name="Mo C."/>
            <person name="Xiao X."/>
            <person name="Peng D."/>
            <person name="Wang G."/>
            <person name="Xiao Y."/>
        </authorList>
    </citation>
    <scope>NUCLEOTIDE SEQUENCE [LARGE SCALE GENOMIC DNA]</scope>
    <source>
        <strain evidence="2 3">36-1</strain>
    </source>
</reference>